<dbReference type="Proteomes" id="UP001638806">
    <property type="component" value="Unassembled WGS sequence"/>
</dbReference>
<evidence type="ECO:0000313" key="1">
    <source>
        <dbReference type="EMBL" id="KAL3963656.1"/>
    </source>
</evidence>
<protein>
    <submittedName>
        <fullName evidence="1">Uncharacterized protein</fullName>
    </submittedName>
</protein>
<reference evidence="1" key="1">
    <citation type="submission" date="2024-12" db="EMBL/GenBank/DDBJ databases">
        <title>Comparative genomics and development of molecular markers within Purpureocillium lilacinum and among Purpureocillium species.</title>
        <authorList>
            <person name="Yeh Z.-Y."/>
            <person name="Ni N.-T."/>
            <person name="Lo P.-H."/>
            <person name="Mushyakhwo K."/>
            <person name="Lin C.-F."/>
            <person name="Nai Y.-S."/>
        </authorList>
    </citation>
    <scope>NUCLEOTIDE SEQUENCE</scope>
    <source>
        <strain evidence="1">NCHU-NPUST-175</strain>
    </source>
</reference>
<dbReference type="EMBL" id="JBGNUJ010000002">
    <property type="protein sequence ID" value="KAL3963656.1"/>
    <property type="molecule type" value="Genomic_DNA"/>
</dbReference>
<accession>A0ACC4E7P2</accession>
<name>A0ACC4E7P2_PURLI</name>
<proteinExistence type="predicted"/>
<evidence type="ECO:0000313" key="2">
    <source>
        <dbReference type="Proteomes" id="UP001638806"/>
    </source>
</evidence>
<organism evidence="1 2">
    <name type="scientific">Purpureocillium lilacinum</name>
    <name type="common">Paecilomyces lilacinus</name>
    <dbReference type="NCBI Taxonomy" id="33203"/>
    <lineage>
        <taxon>Eukaryota</taxon>
        <taxon>Fungi</taxon>
        <taxon>Dikarya</taxon>
        <taxon>Ascomycota</taxon>
        <taxon>Pezizomycotina</taxon>
        <taxon>Sordariomycetes</taxon>
        <taxon>Hypocreomycetidae</taxon>
        <taxon>Hypocreales</taxon>
        <taxon>Ophiocordycipitaceae</taxon>
        <taxon>Purpureocillium</taxon>
    </lineage>
</organism>
<keyword evidence="2" id="KW-1185">Reference proteome</keyword>
<sequence>MGEPSTPGRSAGRHVDSFLDESHRIIRYWSRRPAHVATSSTSVQGPSSRHGKSTSAGGGGRQPAKQRRVWMVWIFSVSTVSRASAVHQSGHPPRRVVLDSAGRGRGEQNRGSLAWLNPPWSCRPNEIPPRLWLWLCLLRLQGIRHSSLCSDMQERHGGRRLDEPTARRPGQARPEGERAPEGLQRTADEGRPPIHVPSPGRPAARNSSGGGTGREGRGTRPVNPPTAPTAWERPRRTLGDGAGKRAVARTPWQSQPEGDVDAPPSRGPGTLSTLISTAAYASTRDSQGPHGPWAWCRPSCSPWCQLWCQPWAVVPAVESHDMLAHRSLCLVTPRPSAAPGPEGRRAMSPGGCETSDAGLAWPWIDSAGLLVLETSPMRRAHACKDVEDGRGKTGKQPGSGGSIGLPTVGEFTRLHQAPSHRVLSVAPSTALYTEYLPRNYVYPPSTSNLTCPRNAKAAQAGAIVMMEHLLAVLSFQVLSPGLLAPALRGPAGVVHCPVGYYAEHESTSMGRKAGTYEACEGSTTRGSPHTRFQLLPHPISSLPRFPPAWNVASGPLRESQHQAIFKPSWLRCSTE</sequence>
<gene>
    <name evidence="1" type="ORF">ACCO45_000660</name>
</gene>
<comment type="caution">
    <text evidence="1">The sequence shown here is derived from an EMBL/GenBank/DDBJ whole genome shotgun (WGS) entry which is preliminary data.</text>
</comment>